<protein>
    <submittedName>
        <fullName evidence="1">Uncharacterized protein</fullName>
    </submittedName>
</protein>
<dbReference type="EMBL" id="LT854705">
    <property type="protein sequence ID" value="SMS14833.1"/>
    <property type="molecule type" value="Genomic_DNA"/>
</dbReference>
<gene>
    <name evidence="1" type="ORF">LZ3411_1783</name>
</gene>
<evidence type="ECO:0000313" key="2">
    <source>
        <dbReference type="Proteomes" id="UP000195412"/>
    </source>
</evidence>
<proteinExistence type="predicted"/>
<dbReference type="Proteomes" id="UP000195412">
    <property type="component" value="Chromosome I"/>
</dbReference>
<sequence length="37" mass="4410">MVLEITKRFLGPIFNYWNLETYVPNSGYFERESVQPA</sequence>
<name>A0A1Y6K156_9LACO</name>
<organism evidence="1 2">
    <name type="scientific">Levilactobacillus zymae</name>
    <dbReference type="NCBI Taxonomy" id="267363"/>
    <lineage>
        <taxon>Bacteria</taxon>
        <taxon>Bacillati</taxon>
        <taxon>Bacillota</taxon>
        <taxon>Bacilli</taxon>
        <taxon>Lactobacillales</taxon>
        <taxon>Lactobacillaceae</taxon>
        <taxon>Levilactobacillus</taxon>
    </lineage>
</organism>
<dbReference type="KEGG" id="lzy:LZ3411_1783"/>
<reference evidence="2" key="1">
    <citation type="submission" date="2017-05" db="EMBL/GenBank/DDBJ databases">
        <authorList>
            <person name="Papadimitriou K."/>
        </authorList>
    </citation>
    <scope>NUCLEOTIDE SEQUENCE [LARGE SCALE GENOMIC DNA]</scope>
    <source>
        <strain evidence="2">ACA-DC 3411</strain>
    </source>
</reference>
<dbReference type="AlphaFoldDB" id="A0A1Y6K156"/>
<accession>A0A1Y6K156</accession>
<evidence type="ECO:0000313" key="1">
    <source>
        <dbReference type="EMBL" id="SMS14833.1"/>
    </source>
</evidence>